<dbReference type="Pfam" id="PF03942">
    <property type="entry name" value="DTW"/>
    <property type="match status" value="1"/>
</dbReference>
<evidence type="ECO:0000256" key="2">
    <source>
        <dbReference type="ARBA" id="ARBA00022679"/>
    </source>
</evidence>
<evidence type="ECO:0000256" key="1">
    <source>
        <dbReference type="ARBA" id="ARBA00012386"/>
    </source>
</evidence>
<sequence>MERCQHCQIAKKFCICEYQPKPSEKVSALILVNVNELLKPSNTGRLIADVIDDCHVYQWSRTEPDTQLLKILQDDSYQPIVVFPEEYVENRERLLDSSRLITFADKKPLLIFLDGSWREARRMFRKSPYLNTFPVLSIKPEALSQYLMRKTDNDNHLATGEVASLVLEQLGYSKEANTLKVWFEVFRESYMLTKTRIKPDVTRPHLKKFIERKQR</sequence>
<reference evidence="6" key="1">
    <citation type="submission" date="2021-11" db="EMBL/GenBank/DDBJ databases">
        <authorList>
            <person name="Rodrigo-Torres L."/>
            <person name="Arahal R. D."/>
            <person name="Lucena T."/>
        </authorList>
    </citation>
    <scope>NUCLEOTIDE SEQUENCE</scope>
    <source>
        <strain evidence="6">CECT 7928</strain>
    </source>
</reference>
<keyword evidence="3" id="KW-0949">S-adenosyl-L-methionine</keyword>
<dbReference type="EC" id="2.5.1.25" evidence="1"/>
<evidence type="ECO:0000259" key="5">
    <source>
        <dbReference type="SMART" id="SM01144"/>
    </source>
</evidence>
<evidence type="ECO:0000313" key="6">
    <source>
        <dbReference type="EMBL" id="CAH0539895.1"/>
    </source>
</evidence>
<dbReference type="PANTHER" id="PTHR21392">
    <property type="entry name" value="TRNA-URIDINE AMINOCARBOXYPROPYLTRANSFERASE 2"/>
    <property type="match status" value="1"/>
</dbReference>
<dbReference type="SMART" id="SM01144">
    <property type="entry name" value="DTW"/>
    <property type="match status" value="1"/>
</dbReference>
<organism evidence="6 7">
    <name type="scientific">Vibrio marisflavi CECT 7928</name>
    <dbReference type="NCBI Taxonomy" id="634439"/>
    <lineage>
        <taxon>Bacteria</taxon>
        <taxon>Pseudomonadati</taxon>
        <taxon>Pseudomonadota</taxon>
        <taxon>Gammaproteobacteria</taxon>
        <taxon>Vibrionales</taxon>
        <taxon>Vibrionaceae</taxon>
        <taxon>Vibrio</taxon>
    </lineage>
</organism>
<comment type="caution">
    <text evidence="6">The sequence shown here is derived from an EMBL/GenBank/DDBJ whole genome shotgun (WGS) entry which is preliminary data.</text>
</comment>
<proteinExistence type="predicted"/>
<protein>
    <recommendedName>
        <fullName evidence="1">tRNA-uridine aminocarboxypropyltransferase</fullName>
        <ecNumber evidence="1">2.5.1.25</ecNumber>
    </recommendedName>
</protein>
<gene>
    <name evidence="6" type="ORF">VMF7928_02512</name>
</gene>
<keyword evidence="4" id="KW-0819">tRNA processing</keyword>
<dbReference type="EMBL" id="CAKLDM010000002">
    <property type="protein sequence ID" value="CAH0539895.1"/>
    <property type="molecule type" value="Genomic_DNA"/>
</dbReference>
<dbReference type="PANTHER" id="PTHR21392:SF1">
    <property type="entry name" value="TRNA-URIDINE AMINOCARBOXYPROPYLTRANSFERASE"/>
    <property type="match status" value="1"/>
</dbReference>
<evidence type="ECO:0000256" key="3">
    <source>
        <dbReference type="ARBA" id="ARBA00022691"/>
    </source>
</evidence>
<evidence type="ECO:0000256" key="4">
    <source>
        <dbReference type="ARBA" id="ARBA00022694"/>
    </source>
</evidence>
<dbReference type="Proteomes" id="UP000838748">
    <property type="component" value="Unassembled WGS sequence"/>
</dbReference>
<name>A0ABN8E5C9_9VIBR</name>
<evidence type="ECO:0000313" key="7">
    <source>
        <dbReference type="Proteomes" id="UP000838748"/>
    </source>
</evidence>
<feature type="domain" description="DTW" evidence="5">
    <location>
        <begin position="1"/>
        <end position="195"/>
    </location>
</feature>
<dbReference type="InterPro" id="IPR005636">
    <property type="entry name" value="DTW"/>
</dbReference>
<keyword evidence="7" id="KW-1185">Reference proteome</keyword>
<dbReference type="InterPro" id="IPR039262">
    <property type="entry name" value="DTWD2/TAPT"/>
</dbReference>
<keyword evidence="2" id="KW-0808">Transferase</keyword>
<accession>A0ABN8E5C9</accession>